<evidence type="ECO:0000313" key="1">
    <source>
        <dbReference type="EMBL" id="PGD38363.1"/>
    </source>
</evidence>
<proteinExistence type="predicted"/>
<reference evidence="1 2" key="1">
    <citation type="submission" date="2017-09" db="EMBL/GenBank/DDBJ databases">
        <title>Large-scale bioinformatics analysis of Bacillus genomes uncovers conserved roles of natural products in bacterial physiology.</title>
        <authorList>
            <consortium name="Agbiome Team Llc"/>
            <person name="Bleich R.M."/>
            <person name="Grubbs K.J."/>
            <person name="Santa Maria K.C."/>
            <person name="Allen S.E."/>
            <person name="Farag S."/>
            <person name="Shank E.A."/>
            <person name="Bowers A."/>
        </authorList>
    </citation>
    <scope>NUCLEOTIDE SEQUENCE [LARGE SCALE GENOMIC DNA]</scope>
    <source>
        <strain evidence="1 2">AFS065610</strain>
    </source>
</reference>
<accession>A0A2B6SB72</accession>
<dbReference type="Proteomes" id="UP000223472">
    <property type="component" value="Unassembled WGS sequence"/>
</dbReference>
<dbReference type="AlphaFoldDB" id="A0A2B6SB72"/>
<comment type="caution">
    <text evidence="1">The sequence shown here is derived from an EMBL/GenBank/DDBJ whole genome shotgun (WGS) entry which is preliminary data.</text>
</comment>
<sequence>MLFLTIGYWVCMLTPKHKNLKHKFAANKKNHNLAKAANLWFKLQKLASSIGIVFSHQLFTEIKRFIYDIKTVFMIV</sequence>
<organism evidence="1 2">
    <name type="scientific">Bacillus wiedmannii</name>
    <dbReference type="NCBI Taxonomy" id="1890302"/>
    <lineage>
        <taxon>Bacteria</taxon>
        <taxon>Bacillati</taxon>
        <taxon>Bacillota</taxon>
        <taxon>Bacilli</taxon>
        <taxon>Bacillales</taxon>
        <taxon>Bacillaceae</taxon>
        <taxon>Bacillus</taxon>
        <taxon>Bacillus cereus group</taxon>
    </lineage>
</organism>
<name>A0A2B6SB72_9BACI</name>
<evidence type="ECO:0000313" key="2">
    <source>
        <dbReference type="Proteomes" id="UP000223472"/>
    </source>
</evidence>
<dbReference type="EMBL" id="NVIY01000010">
    <property type="protein sequence ID" value="PGD38363.1"/>
    <property type="molecule type" value="Genomic_DNA"/>
</dbReference>
<protein>
    <submittedName>
        <fullName evidence="1">Uncharacterized protein</fullName>
    </submittedName>
</protein>
<gene>
    <name evidence="1" type="ORF">COM27_05650</name>
</gene>